<proteinExistence type="predicted"/>
<comment type="caution">
    <text evidence="4">The sequence shown here is derived from an EMBL/GenBank/DDBJ whole genome shotgun (WGS) entry which is preliminary data.</text>
</comment>
<gene>
    <name evidence="4" type="ORF">ASPNIDRAFT_44493</name>
</gene>
<feature type="compositionally biased region" description="Low complexity" evidence="1">
    <location>
        <begin position="229"/>
        <end position="239"/>
    </location>
</feature>
<keyword evidence="2" id="KW-0472">Membrane</keyword>
<keyword evidence="2" id="KW-1133">Transmembrane helix</keyword>
<evidence type="ECO:0000256" key="2">
    <source>
        <dbReference type="SAM" id="Phobius"/>
    </source>
</evidence>
<feature type="compositionally biased region" description="Polar residues" evidence="1">
    <location>
        <begin position="357"/>
        <end position="370"/>
    </location>
</feature>
<dbReference type="AlphaFoldDB" id="G3Y7H1"/>
<keyword evidence="2" id="KW-0812">Transmembrane</keyword>
<evidence type="ECO:0000313" key="5">
    <source>
        <dbReference type="Proteomes" id="UP000009038"/>
    </source>
</evidence>
<organism evidence="4 5">
    <name type="scientific">Aspergillus niger (strain ATCC 1015 / CBS 113.46 / FGSC A1144 / LSHB Ac4 / NCTC 3858a / NRRL 328 / USDA 3528.7)</name>
    <dbReference type="NCBI Taxonomy" id="380704"/>
    <lineage>
        <taxon>Eukaryota</taxon>
        <taxon>Fungi</taxon>
        <taxon>Dikarya</taxon>
        <taxon>Ascomycota</taxon>
        <taxon>Pezizomycotina</taxon>
        <taxon>Eurotiomycetes</taxon>
        <taxon>Eurotiomycetidae</taxon>
        <taxon>Eurotiales</taxon>
        <taxon>Aspergillaceae</taxon>
        <taxon>Aspergillus</taxon>
        <taxon>Aspergillus subgen. Circumdati</taxon>
    </lineage>
</organism>
<feature type="signal peptide" evidence="3">
    <location>
        <begin position="1"/>
        <end position="20"/>
    </location>
</feature>
<name>G3Y7H1_ASPNA</name>
<sequence>MAPNLLALTTLLAFLLTVAAQIAYDPETNSLLCSKPGGSYCASGSLEGPTIITCASQHTVEISSCNILYAGPLPSNEQGKRSAKERIGYENTPWAGEALCAFNGTGYALIKKSRDVVPVSVPETILCGDEDENDPQTWGDSNDEEDAFVSYVDDEDDDAEDIFDPYVEDEGDDAEDTFIPYVDDEDNDEDDEQEGEGRLLFAPKEDTSAGPTLPYPPLLPATHPRKTASTSGPSSTLNTLSTLLSMTSSPSSATETAALQEVKRNIRERACSDPWKIPLSSFSIQDMGFSTISSTSTMDSTTAGGGHRQPLSTFTSTIYASRSAGVAANTVTVTTTESGTPTSAGVWDDDPEKETTPVKTSDANHTSESGSEMRALEDRIIFQDLAILWVLWVVLAYILG</sequence>
<dbReference type="Proteomes" id="UP000009038">
    <property type="component" value="Unassembled WGS sequence"/>
</dbReference>
<reference evidence="4 5" key="1">
    <citation type="journal article" date="2011" name="Genome Res.">
        <title>Comparative genomics of citric-acid-producing Aspergillus niger ATCC 1015 versus enzyme-producing CBS 513.88.</title>
        <authorList>
            <person name="Andersen M.R."/>
            <person name="Salazar M.P."/>
            <person name="Schaap P.J."/>
            <person name="van de Vondervoort P.J."/>
            <person name="Culley D."/>
            <person name="Thykaer J."/>
            <person name="Frisvad J.C."/>
            <person name="Nielsen K.F."/>
            <person name="Albang R."/>
            <person name="Albermann K."/>
            <person name="Berka R.M."/>
            <person name="Braus G.H."/>
            <person name="Braus-Stromeyer S.A."/>
            <person name="Corrochano L.M."/>
            <person name="Dai Z."/>
            <person name="van Dijck P.W."/>
            <person name="Hofmann G."/>
            <person name="Lasure L.L."/>
            <person name="Magnuson J.K."/>
            <person name="Menke H."/>
            <person name="Meijer M."/>
            <person name="Meijer S.L."/>
            <person name="Nielsen J.B."/>
            <person name="Nielsen M.L."/>
            <person name="van Ooyen A.J."/>
            <person name="Pel H.J."/>
            <person name="Poulsen L."/>
            <person name="Samson R.A."/>
            <person name="Stam H."/>
            <person name="Tsang A."/>
            <person name="van den Brink J.M."/>
            <person name="Atkins A."/>
            <person name="Aerts A."/>
            <person name="Shapiro H."/>
            <person name="Pangilinan J."/>
            <person name="Salamov A."/>
            <person name="Lou Y."/>
            <person name="Lindquist E."/>
            <person name="Lucas S."/>
            <person name="Grimwood J."/>
            <person name="Grigoriev I.V."/>
            <person name="Kubicek C.P."/>
            <person name="Martinez D."/>
            <person name="van Peij N.N."/>
            <person name="Roubos J.A."/>
            <person name="Nielsen J."/>
            <person name="Baker S.E."/>
        </authorList>
    </citation>
    <scope>NUCLEOTIDE SEQUENCE [LARGE SCALE GENOMIC DNA]</scope>
    <source>
        <strain evidence="5">ATCC 1015 / CBS 113.46 / FGSC A1144 / LSHB Ac4 / NCTC 3858a / NRRL 328 / USDA 3528.7</strain>
    </source>
</reference>
<protein>
    <submittedName>
        <fullName evidence="4">Uncharacterized protein</fullName>
    </submittedName>
</protein>
<evidence type="ECO:0000256" key="3">
    <source>
        <dbReference type="SAM" id="SignalP"/>
    </source>
</evidence>
<feature type="chain" id="PRO_5003460427" evidence="3">
    <location>
        <begin position="21"/>
        <end position="400"/>
    </location>
</feature>
<evidence type="ECO:0000313" key="4">
    <source>
        <dbReference type="EMBL" id="EHA21266.1"/>
    </source>
</evidence>
<dbReference type="EMBL" id="ACJE01000015">
    <property type="protein sequence ID" value="EHA21266.1"/>
    <property type="molecule type" value="Genomic_DNA"/>
</dbReference>
<dbReference type="HOGENOM" id="CLU_733568_0_0_1"/>
<feature type="compositionally biased region" description="Acidic residues" evidence="1">
    <location>
        <begin position="152"/>
        <end position="194"/>
    </location>
</feature>
<feature type="region of interest" description="Disordered" evidence="1">
    <location>
        <begin position="335"/>
        <end position="370"/>
    </location>
</feature>
<dbReference type="VEuPathDB" id="FungiDB:ASPNIDRAFT2_44493"/>
<feature type="transmembrane region" description="Helical" evidence="2">
    <location>
        <begin position="380"/>
        <end position="399"/>
    </location>
</feature>
<dbReference type="OrthoDB" id="5426294at2759"/>
<accession>G3Y7H1</accession>
<dbReference type="STRING" id="380704.G3Y7H1"/>
<feature type="compositionally biased region" description="Low complexity" evidence="1">
    <location>
        <begin position="335"/>
        <end position="345"/>
    </location>
</feature>
<evidence type="ECO:0000256" key="1">
    <source>
        <dbReference type="SAM" id="MobiDB-lite"/>
    </source>
</evidence>
<feature type="region of interest" description="Disordered" evidence="1">
    <location>
        <begin position="152"/>
        <end position="239"/>
    </location>
</feature>
<keyword evidence="3" id="KW-0732">Signal</keyword>